<dbReference type="Proteomes" id="UP000054703">
    <property type="component" value="Unassembled WGS sequence"/>
</dbReference>
<evidence type="ECO:0000313" key="2">
    <source>
        <dbReference type="Proteomes" id="UP000054703"/>
    </source>
</evidence>
<proteinExistence type="predicted"/>
<accession>A0A0W0Z3G6</accession>
<evidence type="ECO:0000313" key="1">
    <source>
        <dbReference type="EMBL" id="KTD63661.1"/>
    </source>
</evidence>
<dbReference type="AlphaFoldDB" id="A0A0W0Z3G6"/>
<comment type="caution">
    <text evidence="1">The sequence shown here is derived from an EMBL/GenBank/DDBJ whole genome shotgun (WGS) entry which is preliminary data.</text>
</comment>
<sequence length="220" mass="24404">MHHLPLIQSCSYLLERKYNLDFSILDRTAIYIDLTPKFVNIQHHVITIVTFYLLRRHHVTKIYHHPANNTSDVDYTKGIPANSVFICDGGAYQYAYIDGDVGEGATIIKSNSGNIHFTGNIGANVVFRISGLGNVSINGKVDDSVVFVLEGVGSLSFNTKPSAKVLESILTTGERNIHFSKPQSSLATSNQGLFKHFTPLNMSNLQDDGIHPPRKHRTPQ</sequence>
<dbReference type="PATRIC" id="fig|45074.5.peg.1166"/>
<dbReference type="EMBL" id="LNYU01000024">
    <property type="protein sequence ID" value="KTD63661.1"/>
    <property type="molecule type" value="Genomic_DNA"/>
</dbReference>
<reference evidence="1 2" key="1">
    <citation type="submission" date="2015-11" db="EMBL/GenBank/DDBJ databases">
        <title>Genomic analysis of 38 Legionella species identifies large and diverse effector repertoires.</title>
        <authorList>
            <person name="Burstein D."/>
            <person name="Amaro F."/>
            <person name="Zusman T."/>
            <person name="Lifshitz Z."/>
            <person name="Cohen O."/>
            <person name="Gilbert J.A."/>
            <person name="Pupko T."/>
            <person name="Shuman H.A."/>
            <person name="Segal G."/>
        </authorList>
    </citation>
    <scope>NUCLEOTIDE SEQUENCE [LARGE SCALE GENOMIC DNA]</scope>
    <source>
        <strain evidence="1 2">SC-63-C7</strain>
    </source>
</reference>
<gene>
    <name evidence="1" type="ORF">Lsan_1094</name>
</gene>
<name>A0A0W0Z3G6_9GAMM</name>
<organism evidence="1 2">
    <name type="scientific">Legionella santicrucis</name>
    <dbReference type="NCBI Taxonomy" id="45074"/>
    <lineage>
        <taxon>Bacteria</taxon>
        <taxon>Pseudomonadati</taxon>
        <taxon>Pseudomonadota</taxon>
        <taxon>Gammaproteobacteria</taxon>
        <taxon>Legionellales</taxon>
        <taxon>Legionellaceae</taxon>
        <taxon>Legionella</taxon>
    </lineage>
</organism>
<keyword evidence="2" id="KW-1185">Reference proteome</keyword>
<protein>
    <submittedName>
        <fullName evidence="1">Uncharacterized protein</fullName>
    </submittedName>
</protein>